<name>A0AAD6RWP1_9AGAR</name>
<keyword evidence="2" id="KW-1185">Reference proteome</keyword>
<evidence type="ECO:0008006" key="3">
    <source>
        <dbReference type="Google" id="ProtNLM"/>
    </source>
</evidence>
<evidence type="ECO:0000313" key="1">
    <source>
        <dbReference type="EMBL" id="KAJ7016188.1"/>
    </source>
</evidence>
<sequence length="68" mass="7574">FSILTVLTWEGIIAHNVIEGSVNTEQFLRFLEECAMCNPSSLALDQILLNNPYPGLQSILILDNCSIH</sequence>
<accession>A0AAD6RWP1</accession>
<reference evidence="1" key="1">
    <citation type="submission" date="2023-03" db="EMBL/GenBank/DDBJ databases">
        <title>Massive genome expansion in bonnet fungi (Mycena s.s.) driven by repeated elements and novel gene families across ecological guilds.</title>
        <authorList>
            <consortium name="Lawrence Berkeley National Laboratory"/>
            <person name="Harder C.B."/>
            <person name="Miyauchi S."/>
            <person name="Viragh M."/>
            <person name="Kuo A."/>
            <person name="Thoen E."/>
            <person name="Andreopoulos B."/>
            <person name="Lu D."/>
            <person name="Skrede I."/>
            <person name="Drula E."/>
            <person name="Henrissat B."/>
            <person name="Morin E."/>
            <person name="Kohler A."/>
            <person name="Barry K."/>
            <person name="LaButti K."/>
            <person name="Morin E."/>
            <person name="Salamov A."/>
            <person name="Lipzen A."/>
            <person name="Mereny Z."/>
            <person name="Hegedus B."/>
            <person name="Baldrian P."/>
            <person name="Stursova M."/>
            <person name="Weitz H."/>
            <person name="Taylor A."/>
            <person name="Grigoriev I.V."/>
            <person name="Nagy L.G."/>
            <person name="Martin F."/>
            <person name="Kauserud H."/>
        </authorList>
    </citation>
    <scope>NUCLEOTIDE SEQUENCE</scope>
    <source>
        <strain evidence="1">CBHHK200</strain>
    </source>
</reference>
<gene>
    <name evidence="1" type="ORF">C8F04DRAFT_982649</name>
</gene>
<dbReference type="Proteomes" id="UP001218188">
    <property type="component" value="Unassembled WGS sequence"/>
</dbReference>
<protein>
    <recommendedName>
        <fullName evidence="3">Tc1-like transposase DDE domain-containing protein</fullName>
    </recommendedName>
</protein>
<feature type="non-terminal residue" evidence="1">
    <location>
        <position position="1"/>
    </location>
</feature>
<organism evidence="1 2">
    <name type="scientific">Mycena alexandri</name>
    <dbReference type="NCBI Taxonomy" id="1745969"/>
    <lineage>
        <taxon>Eukaryota</taxon>
        <taxon>Fungi</taxon>
        <taxon>Dikarya</taxon>
        <taxon>Basidiomycota</taxon>
        <taxon>Agaricomycotina</taxon>
        <taxon>Agaricomycetes</taxon>
        <taxon>Agaricomycetidae</taxon>
        <taxon>Agaricales</taxon>
        <taxon>Marasmiineae</taxon>
        <taxon>Mycenaceae</taxon>
        <taxon>Mycena</taxon>
    </lineage>
</organism>
<dbReference type="AlphaFoldDB" id="A0AAD6RWP1"/>
<comment type="caution">
    <text evidence="1">The sequence shown here is derived from an EMBL/GenBank/DDBJ whole genome shotgun (WGS) entry which is preliminary data.</text>
</comment>
<evidence type="ECO:0000313" key="2">
    <source>
        <dbReference type="Proteomes" id="UP001218188"/>
    </source>
</evidence>
<proteinExistence type="predicted"/>
<dbReference type="EMBL" id="JARJCM010000570">
    <property type="protein sequence ID" value="KAJ7016188.1"/>
    <property type="molecule type" value="Genomic_DNA"/>
</dbReference>